<dbReference type="RefSeq" id="WP_015514446.1">
    <property type="nucleotide sequence ID" value="NC_021009.1"/>
</dbReference>
<dbReference type="PATRIC" id="fig|717962.3.peg.2094"/>
<dbReference type="CDD" id="cd17242">
    <property type="entry name" value="MobM_relaxase"/>
    <property type="match status" value="1"/>
</dbReference>
<dbReference type="GO" id="GO:0006310">
    <property type="term" value="P:DNA recombination"/>
    <property type="evidence" value="ECO:0007669"/>
    <property type="project" value="InterPro"/>
</dbReference>
<sequence>MGYAIMITDKIKTIGTMTSKYNHNERIAEMTHIIPELTYLNEELVSLPKKNGAEIGYAQAWEDRIKDLPYYQKHDVRKNAVLGYEVMMAFSQDGNENIDIDTWKKNSIKWLHDTFDKAPDGKSNILHAVLHMDETAGPHIHAFIIPIDENGRLNARSFTGGSRTMSELQTSYAESVKETGLQRGLMGSSAEQKSIRRMYAMNNDIQKIPEVKEGESAEDYRMRVLSDMAAKFAFRKRKIDDRAVRVQRQTDQYAIEQRDAIQDELDQTKLVAFHELEKVKKDYQKTVQEKDKIKEQLERDVAEAKAQMSEYERMRNELILQMYNIRIKYDASEEEMEEAVRFHRDYKKGLDILKEEDPEAAKIVESNIAYVMDKAREAEPEKIRHEEGYDLNRNDNDHSL</sequence>
<evidence type="ECO:0000256" key="1">
    <source>
        <dbReference type="ARBA" id="ARBA00010657"/>
    </source>
</evidence>
<organism evidence="4 5">
    <name type="scientific">Coprococcus catus GD/7</name>
    <dbReference type="NCBI Taxonomy" id="717962"/>
    <lineage>
        <taxon>Bacteria</taxon>
        <taxon>Bacillati</taxon>
        <taxon>Bacillota</taxon>
        <taxon>Clostridia</taxon>
        <taxon>Lachnospirales</taxon>
        <taxon>Lachnospiraceae</taxon>
        <taxon>Coprococcus</taxon>
    </lineage>
</organism>
<evidence type="ECO:0000256" key="2">
    <source>
        <dbReference type="SAM" id="Coils"/>
    </source>
</evidence>
<evidence type="ECO:0000256" key="3">
    <source>
        <dbReference type="SAM" id="MobiDB-lite"/>
    </source>
</evidence>
<gene>
    <name evidence="4" type="ORF">CC1_21790</name>
</gene>
<protein>
    <submittedName>
        <fullName evidence="4">Plasmid recombination enzyme</fullName>
    </submittedName>
</protein>
<reference evidence="4 5" key="1">
    <citation type="submission" date="2010-03" db="EMBL/GenBank/DDBJ databases">
        <title>The genome sequence of Coprococcus catus GD/7.</title>
        <authorList>
            <consortium name="metaHIT consortium -- http://www.metahit.eu/"/>
            <person name="Pajon A."/>
            <person name="Turner K."/>
            <person name="Parkhill J."/>
            <person name="Duncan S."/>
            <person name="Flint H."/>
        </authorList>
    </citation>
    <scope>NUCLEOTIDE SEQUENCE [LARGE SCALE GENOMIC DNA]</scope>
    <source>
        <strain evidence="4 5">GD/7</strain>
    </source>
</reference>
<proteinExistence type="inferred from homology"/>
<evidence type="ECO:0000313" key="5">
    <source>
        <dbReference type="Proteomes" id="UP000008798"/>
    </source>
</evidence>
<dbReference type="KEGG" id="cct:CC1_21790"/>
<dbReference type="Gene3D" id="3.30.930.30">
    <property type="match status" value="1"/>
</dbReference>
<reference evidence="4 5" key="2">
    <citation type="submission" date="2010-03" db="EMBL/GenBank/DDBJ databases">
        <authorList>
            <person name="Pajon A."/>
        </authorList>
    </citation>
    <scope>NUCLEOTIDE SEQUENCE [LARGE SCALE GENOMIC DNA]</scope>
    <source>
        <strain evidence="4 5">GD/7</strain>
    </source>
</reference>
<keyword evidence="2" id="KW-0175">Coiled coil</keyword>
<dbReference type="EMBL" id="FP929038">
    <property type="protein sequence ID" value="CBK80878.1"/>
    <property type="molecule type" value="Genomic_DNA"/>
</dbReference>
<dbReference type="HOGENOM" id="CLU_727206_0_0_9"/>
<feature type="region of interest" description="Disordered" evidence="3">
    <location>
        <begin position="379"/>
        <end position="400"/>
    </location>
</feature>
<evidence type="ECO:0000313" key="4">
    <source>
        <dbReference type="EMBL" id="CBK80878.1"/>
    </source>
</evidence>
<dbReference type="STRING" id="717962.CC1_21790"/>
<name>D4J957_9FIRM</name>
<dbReference type="Pfam" id="PF01076">
    <property type="entry name" value="Mob_Pre"/>
    <property type="match status" value="1"/>
</dbReference>
<feature type="coiled-coil region" evidence="2">
    <location>
        <begin position="276"/>
        <end position="321"/>
    </location>
</feature>
<dbReference type="AlphaFoldDB" id="D4J957"/>
<dbReference type="NCBIfam" id="NF041497">
    <property type="entry name" value="MobV"/>
    <property type="match status" value="1"/>
</dbReference>
<dbReference type="Proteomes" id="UP000008798">
    <property type="component" value="Chromosome"/>
</dbReference>
<dbReference type="InterPro" id="IPR001668">
    <property type="entry name" value="Mob_Pre"/>
</dbReference>
<dbReference type="GO" id="GO:0003677">
    <property type="term" value="F:DNA binding"/>
    <property type="evidence" value="ECO:0007669"/>
    <property type="project" value="InterPro"/>
</dbReference>
<comment type="similarity">
    <text evidence="1">Belongs to the plasmid mobilization pre family.</text>
</comment>
<accession>D4J957</accession>